<protein>
    <recommendedName>
        <fullName evidence="1">Sulfatase N-terminal domain-containing protein</fullName>
    </recommendedName>
</protein>
<dbReference type="EMBL" id="BMPG01000002">
    <property type="protein sequence ID" value="GGL59511.1"/>
    <property type="molecule type" value="Genomic_DNA"/>
</dbReference>
<gene>
    <name evidence="2" type="ORF">GCM10009039_17160</name>
</gene>
<dbReference type="CDD" id="cd16148">
    <property type="entry name" value="sulfatase_like"/>
    <property type="match status" value="1"/>
</dbReference>
<sequence>MTLDSVRLDHTSLGGYERDTTPNLARIANDGGGQATSNAISHATWTLPSTASILSGTYPSHHEVGFGSERLPESLRTVPELLREEGYHTIGVSRNSHLSDATDLSRGFEEFDWLASSTLLQAAGLKTTLKYLFNLRTHSAGYDLDTAKHSTPFLMNRLAKRRLDDAADGDEPLFCYLHYNEPHRPYYPPLPYLDRYTDELEMSTEEAAEFSMDVHYNLYEYVAEGCPFSEDEWGALVAMYDAEIRYTDEMIGRLFDYVQSLDLDDTVFVVTADHGELFGEHGMLAHKAVPHDGLVNVPLVVHGADFSFDSADLVQHADVMQTLVAGAGGDTDQFQGVDLREETRERAIVQRDPLETEPYLQYNPDFDVSRYHEPMLTAVRDTEWKFLYSDDGEDLYRLPDESTDVAADYPEVTAEFEAFTEEWLDGPGAPLGERSEAEFTDAMKQQLADLGYVE</sequence>
<dbReference type="Proteomes" id="UP000607197">
    <property type="component" value="Unassembled WGS sequence"/>
</dbReference>
<proteinExistence type="predicted"/>
<evidence type="ECO:0000313" key="3">
    <source>
        <dbReference type="Proteomes" id="UP000607197"/>
    </source>
</evidence>
<dbReference type="Gene3D" id="3.40.720.10">
    <property type="entry name" value="Alkaline Phosphatase, subunit A"/>
    <property type="match status" value="1"/>
</dbReference>
<dbReference type="InterPro" id="IPR017850">
    <property type="entry name" value="Alkaline_phosphatase_core_sf"/>
</dbReference>
<dbReference type="InterPro" id="IPR052701">
    <property type="entry name" value="GAG_Ulvan_Degrading_Sulfatases"/>
</dbReference>
<dbReference type="Pfam" id="PF00884">
    <property type="entry name" value="Sulfatase"/>
    <property type="match status" value="1"/>
</dbReference>
<evidence type="ECO:0000259" key="1">
    <source>
        <dbReference type="Pfam" id="PF00884"/>
    </source>
</evidence>
<keyword evidence="3" id="KW-1185">Reference proteome</keyword>
<dbReference type="PANTHER" id="PTHR43751:SF3">
    <property type="entry name" value="SULFATASE N-TERMINAL DOMAIN-CONTAINING PROTEIN"/>
    <property type="match status" value="1"/>
</dbReference>
<dbReference type="PANTHER" id="PTHR43751">
    <property type="entry name" value="SULFATASE"/>
    <property type="match status" value="1"/>
</dbReference>
<accession>A0A830FJT7</accession>
<feature type="domain" description="Sulfatase N-terminal" evidence="1">
    <location>
        <begin position="3"/>
        <end position="325"/>
    </location>
</feature>
<comment type="caution">
    <text evidence="2">The sequence shown here is derived from an EMBL/GenBank/DDBJ whole genome shotgun (WGS) entry which is preliminary data.</text>
</comment>
<dbReference type="SUPFAM" id="SSF53649">
    <property type="entry name" value="Alkaline phosphatase-like"/>
    <property type="match status" value="1"/>
</dbReference>
<dbReference type="InterPro" id="IPR000917">
    <property type="entry name" value="Sulfatase_N"/>
</dbReference>
<organism evidence="2 3">
    <name type="scientific">Halocalculus aciditolerans</name>
    <dbReference type="NCBI Taxonomy" id="1383812"/>
    <lineage>
        <taxon>Archaea</taxon>
        <taxon>Methanobacteriati</taxon>
        <taxon>Methanobacteriota</taxon>
        <taxon>Stenosarchaea group</taxon>
        <taxon>Halobacteria</taxon>
        <taxon>Halobacteriales</taxon>
        <taxon>Halobacteriaceae</taxon>
        <taxon>Halocalculus</taxon>
    </lineage>
</organism>
<reference evidence="2" key="1">
    <citation type="journal article" date="2014" name="Int. J. Syst. Evol. Microbiol.">
        <title>Complete genome sequence of Corynebacterium casei LMG S-19264T (=DSM 44701T), isolated from a smear-ripened cheese.</title>
        <authorList>
            <consortium name="US DOE Joint Genome Institute (JGI-PGF)"/>
            <person name="Walter F."/>
            <person name="Albersmeier A."/>
            <person name="Kalinowski J."/>
            <person name="Ruckert C."/>
        </authorList>
    </citation>
    <scope>NUCLEOTIDE SEQUENCE</scope>
    <source>
        <strain evidence="2">JCM 19596</strain>
    </source>
</reference>
<reference evidence="2" key="2">
    <citation type="submission" date="2020-09" db="EMBL/GenBank/DDBJ databases">
        <authorList>
            <person name="Sun Q."/>
            <person name="Ohkuma M."/>
        </authorList>
    </citation>
    <scope>NUCLEOTIDE SEQUENCE</scope>
    <source>
        <strain evidence="2">JCM 19596</strain>
    </source>
</reference>
<name>A0A830FJT7_9EURY</name>
<evidence type="ECO:0000313" key="2">
    <source>
        <dbReference type="EMBL" id="GGL59511.1"/>
    </source>
</evidence>
<dbReference type="AlphaFoldDB" id="A0A830FJT7"/>